<feature type="short sequence motif" description="Histidine triad motif" evidence="1">
    <location>
        <begin position="106"/>
        <end position="110"/>
    </location>
</feature>
<dbReference type="Gene3D" id="3.30.428.10">
    <property type="entry name" value="HIT-like"/>
    <property type="match status" value="1"/>
</dbReference>
<feature type="domain" description="HIT" evidence="2">
    <location>
        <begin position="10"/>
        <end position="124"/>
    </location>
</feature>
<evidence type="ECO:0000259" key="2">
    <source>
        <dbReference type="PROSITE" id="PS51084"/>
    </source>
</evidence>
<gene>
    <name evidence="3" type="ORF">SAMN05216334_11229</name>
</gene>
<dbReference type="RefSeq" id="WP_146059754.1">
    <property type="nucleotide sequence ID" value="NZ_FNUX01000012.1"/>
</dbReference>
<accession>A0A1H5VFK7</accession>
<dbReference type="EMBL" id="FNUX01000012">
    <property type="protein sequence ID" value="SEF85277.1"/>
    <property type="molecule type" value="Genomic_DNA"/>
</dbReference>
<dbReference type="OrthoDB" id="8453141at2"/>
<keyword evidence="3" id="KW-0378">Hydrolase</keyword>
<proteinExistence type="predicted"/>
<sequence length="210" mass="24168">MKSTTTDLCRLCSIVKSRHINGIVDKPIHETPNYMVIPSIGAFIDGWVMIVPRKHIYDMSELYEDDEFVRLALKIYKYIEEKFGRPVMFEHGASYSGSPTGCGVDHAHFHFVPFVESLLEDLKETRLPWQKCIASEITNKSCGRDYLFYSETPPTLSKINGYLHIVDRPVSQFFRKILARKTGNELISDYKNFPLLEKTQRTALELQGLS</sequence>
<name>A0A1H5VFK7_9PROT</name>
<dbReference type="Proteomes" id="UP000236753">
    <property type="component" value="Unassembled WGS sequence"/>
</dbReference>
<dbReference type="PROSITE" id="PS51084">
    <property type="entry name" value="HIT_2"/>
    <property type="match status" value="1"/>
</dbReference>
<organism evidence="3 4">
    <name type="scientific">Nitrosomonas ureae</name>
    <dbReference type="NCBI Taxonomy" id="44577"/>
    <lineage>
        <taxon>Bacteria</taxon>
        <taxon>Pseudomonadati</taxon>
        <taxon>Pseudomonadota</taxon>
        <taxon>Betaproteobacteria</taxon>
        <taxon>Nitrosomonadales</taxon>
        <taxon>Nitrosomonadaceae</taxon>
        <taxon>Nitrosomonas</taxon>
    </lineage>
</organism>
<evidence type="ECO:0000313" key="4">
    <source>
        <dbReference type="Proteomes" id="UP000236753"/>
    </source>
</evidence>
<protein>
    <submittedName>
        <fullName evidence="3">Diadenosine tetraphosphate (Ap4A) hydrolase</fullName>
    </submittedName>
</protein>
<dbReference type="InterPro" id="IPR036265">
    <property type="entry name" value="HIT-like_sf"/>
</dbReference>
<evidence type="ECO:0000313" key="3">
    <source>
        <dbReference type="EMBL" id="SEF85277.1"/>
    </source>
</evidence>
<dbReference type="GO" id="GO:0016787">
    <property type="term" value="F:hydrolase activity"/>
    <property type="evidence" value="ECO:0007669"/>
    <property type="project" value="UniProtKB-KW"/>
</dbReference>
<dbReference type="InterPro" id="IPR011146">
    <property type="entry name" value="HIT-like"/>
</dbReference>
<reference evidence="3 4" key="1">
    <citation type="submission" date="2016-10" db="EMBL/GenBank/DDBJ databases">
        <authorList>
            <person name="de Groot N.N."/>
        </authorList>
    </citation>
    <scope>NUCLEOTIDE SEQUENCE [LARGE SCALE GENOMIC DNA]</scope>
    <source>
        <strain evidence="3 4">Nm13</strain>
    </source>
</reference>
<evidence type="ECO:0000256" key="1">
    <source>
        <dbReference type="PROSITE-ProRule" id="PRU00464"/>
    </source>
</evidence>
<dbReference type="SUPFAM" id="SSF54197">
    <property type="entry name" value="HIT-like"/>
    <property type="match status" value="1"/>
</dbReference>
<dbReference type="AlphaFoldDB" id="A0A1H5VFK7"/>